<accession>A0ABT5THZ4</accession>
<feature type="compositionally biased region" description="Polar residues" evidence="1">
    <location>
        <begin position="90"/>
        <end position="109"/>
    </location>
</feature>
<feature type="domain" description="DUF4329" evidence="2">
    <location>
        <begin position="158"/>
        <end position="264"/>
    </location>
</feature>
<evidence type="ECO:0000259" key="2">
    <source>
        <dbReference type="Pfam" id="PF14220"/>
    </source>
</evidence>
<protein>
    <submittedName>
        <fullName evidence="3">DUF4329 domain-containing protein</fullName>
    </submittedName>
</protein>
<sequence>MQFPENSQSANPYSYILNNPMSGVDPTGYIYEELDEVISGKTFEKLEKDESGNLYVTADGETYKLTSVLNGEKNFSISFDGNGGGTAQVGKTTGTVSLHKGNSSTSGNESVDLAGSGGDENPGVANSKSAEKFLLEDGERAGELFCQSDCSANENLAHIGAANRYLGASIAANREASWRVYELDDGTFSFTYANIGSKGSAYVRLPTPNESLNLASAGHTHWDSNGNFSPQDWRLITQEKNRGFGIKLYLASRDGKLQYSTPKMARKHGISRGAGYFPPYKNFSGKDVSGSNLSTSWK</sequence>
<proteinExistence type="predicted"/>
<reference evidence="3 4" key="1">
    <citation type="submission" date="2023-02" db="EMBL/GenBank/DDBJ databases">
        <title>Genome sequence of Shewanella metallivivens ER-Te-42B-Light, sp. nov., enriched from sulfide tube worms (Riftia pachyptila) isolated from Explorer Ridge in the Pacific Ocean.</title>
        <authorList>
            <person name="Maltman C."/>
            <person name="Kuzyk S.B."/>
            <person name="Kyndt J.A."/>
            <person name="Yurkov V."/>
        </authorList>
    </citation>
    <scope>NUCLEOTIDE SEQUENCE [LARGE SCALE GENOMIC DNA]</scope>
    <source>
        <strain evidence="3 4">ER-Te-42B-Light</strain>
    </source>
</reference>
<name>A0ABT5THZ4_9GAMM</name>
<organism evidence="3 4">
    <name type="scientific">Shewanella metallivivens</name>
    <dbReference type="NCBI Taxonomy" id="2872342"/>
    <lineage>
        <taxon>Bacteria</taxon>
        <taxon>Pseudomonadati</taxon>
        <taxon>Pseudomonadota</taxon>
        <taxon>Gammaproteobacteria</taxon>
        <taxon>Alteromonadales</taxon>
        <taxon>Shewanellaceae</taxon>
        <taxon>Shewanella</taxon>
    </lineage>
</organism>
<dbReference type="Proteomes" id="UP001213691">
    <property type="component" value="Unassembled WGS sequence"/>
</dbReference>
<dbReference type="EMBL" id="JAQQPZ010000002">
    <property type="protein sequence ID" value="MDD8058228.1"/>
    <property type="molecule type" value="Genomic_DNA"/>
</dbReference>
<feature type="region of interest" description="Disordered" evidence="1">
    <location>
        <begin position="90"/>
        <end position="126"/>
    </location>
</feature>
<evidence type="ECO:0000256" key="1">
    <source>
        <dbReference type="SAM" id="MobiDB-lite"/>
    </source>
</evidence>
<dbReference type="RefSeq" id="WP_238104072.1">
    <property type="nucleotide sequence ID" value="NZ_JAQQPZ010000002.1"/>
</dbReference>
<keyword evidence="4" id="KW-1185">Reference proteome</keyword>
<gene>
    <name evidence="3" type="ORF">PQR79_03650</name>
</gene>
<evidence type="ECO:0000313" key="4">
    <source>
        <dbReference type="Proteomes" id="UP001213691"/>
    </source>
</evidence>
<evidence type="ECO:0000313" key="3">
    <source>
        <dbReference type="EMBL" id="MDD8058228.1"/>
    </source>
</evidence>
<dbReference type="InterPro" id="IPR025479">
    <property type="entry name" value="DUF4329"/>
</dbReference>
<dbReference type="Pfam" id="PF14220">
    <property type="entry name" value="DUF4329"/>
    <property type="match status" value="1"/>
</dbReference>
<comment type="caution">
    <text evidence="3">The sequence shown here is derived from an EMBL/GenBank/DDBJ whole genome shotgun (WGS) entry which is preliminary data.</text>
</comment>